<dbReference type="Proteomes" id="UP001208570">
    <property type="component" value="Unassembled WGS sequence"/>
</dbReference>
<gene>
    <name evidence="8" type="ORF">LSH36_317g01045</name>
</gene>
<evidence type="ECO:0000256" key="1">
    <source>
        <dbReference type="ARBA" id="ARBA00001961"/>
    </source>
</evidence>
<evidence type="ECO:0000313" key="9">
    <source>
        <dbReference type="Proteomes" id="UP001208570"/>
    </source>
</evidence>
<reference evidence="8" key="1">
    <citation type="journal article" date="2023" name="Mol. Biol. Evol.">
        <title>Third-Generation Sequencing Reveals the Adaptive Role of the Epigenome in Three Deep-Sea Polychaetes.</title>
        <authorList>
            <person name="Perez M."/>
            <person name="Aroh O."/>
            <person name="Sun Y."/>
            <person name="Lan Y."/>
            <person name="Juniper S.K."/>
            <person name="Young C.R."/>
            <person name="Angers B."/>
            <person name="Qian P.Y."/>
        </authorList>
    </citation>
    <scope>NUCLEOTIDE SEQUENCE</scope>
    <source>
        <strain evidence="8">P08H-3</strain>
    </source>
</reference>
<dbReference type="GO" id="GO:0005783">
    <property type="term" value="C:endoplasmic reticulum"/>
    <property type="evidence" value="ECO:0007669"/>
    <property type="project" value="InterPro"/>
</dbReference>
<dbReference type="Gene3D" id="2.60.120.620">
    <property type="entry name" value="q2cbj1_9rhob like domain"/>
    <property type="match status" value="2"/>
</dbReference>
<evidence type="ECO:0000259" key="7">
    <source>
        <dbReference type="SMART" id="SM00702"/>
    </source>
</evidence>
<evidence type="ECO:0000256" key="5">
    <source>
        <dbReference type="ARBA" id="ARBA00023002"/>
    </source>
</evidence>
<dbReference type="Pfam" id="PF08336">
    <property type="entry name" value="P4Ha_N"/>
    <property type="match status" value="1"/>
</dbReference>
<proteinExistence type="predicted"/>
<dbReference type="InterPro" id="IPR045054">
    <property type="entry name" value="P4HA-like"/>
</dbReference>
<dbReference type="GO" id="GO:0031418">
    <property type="term" value="F:L-ascorbic acid binding"/>
    <property type="evidence" value="ECO:0007669"/>
    <property type="project" value="UniProtKB-KW"/>
</dbReference>
<keyword evidence="6" id="KW-0408">Iron</keyword>
<dbReference type="PANTHER" id="PTHR10869">
    <property type="entry name" value="PROLYL 4-HYDROXYLASE ALPHA SUBUNIT"/>
    <property type="match status" value="1"/>
</dbReference>
<dbReference type="PANTHER" id="PTHR10869:SF244">
    <property type="entry name" value="PROLYL 4-HYDROXYLASE SUBUNIT ALPHA-2"/>
    <property type="match status" value="1"/>
</dbReference>
<dbReference type="InterPro" id="IPR011990">
    <property type="entry name" value="TPR-like_helical_dom_sf"/>
</dbReference>
<dbReference type="EMBL" id="JAODUP010000317">
    <property type="protein sequence ID" value="KAK2152803.1"/>
    <property type="molecule type" value="Genomic_DNA"/>
</dbReference>
<sequence>MTQCSGSFNKSAFEKGLLLPTAVDFDGAIESLVRLQKTYDIPVGDLATGLIDGMQALRRLEIMDWYRIGRRLAEVDQAMAVDWFEAVLSAGAIVQGLYVATLLEEKDLICIYKRGVLPYVVYKEELHSFSPRISIYHDVVSDRTAQELINISLERLSAAQVGSPTNPQVTNIRVSKVAWLEDDRNAKITRQISDMTGLATDFIPYRTNAEYLQHRSALEQLPPFMQNAGDRLATFMIYNGAAFWYNFDLAGERGDPRTLHGACPVLFGQKWVANKWIRQYGQIFRKPCALTKDADYPIF</sequence>
<keyword evidence="2" id="KW-0479">Metal-binding</keyword>
<protein>
    <recommendedName>
        <fullName evidence="7">Prolyl 4-hydroxylase alpha subunit domain-containing protein</fullName>
    </recommendedName>
</protein>
<dbReference type="InterPro" id="IPR006620">
    <property type="entry name" value="Pro_4_hyd_alph"/>
</dbReference>
<name>A0AAD9JHL5_9ANNE</name>
<comment type="caution">
    <text evidence="8">The sequence shown here is derived from an EMBL/GenBank/DDBJ whole genome shotgun (WGS) entry which is preliminary data.</text>
</comment>
<dbReference type="GO" id="GO:0005506">
    <property type="term" value="F:iron ion binding"/>
    <property type="evidence" value="ECO:0007669"/>
    <property type="project" value="InterPro"/>
</dbReference>
<dbReference type="InterPro" id="IPR013547">
    <property type="entry name" value="P4H_N"/>
</dbReference>
<dbReference type="AlphaFoldDB" id="A0AAD9JHL5"/>
<keyword evidence="4" id="KW-0223">Dioxygenase</keyword>
<keyword evidence="9" id="KW-1185">Reference proteome</keyword>
<dbReference type="Gene3D" id="1.25.40.10">
    <property type="entry name" value="Tetratricopeptide repeat domain"/>
    <property type="match status" value="1"/>
</dbReference>
<evidence type="ECO:0000256" key="6">
    <source>
        <dbReference type="ARBA" id="ARBA00023004"/>
    </source>
</evidence>
<evidence type="ECO:0000313" key="8">
    <source>
        <dbReference type="EMBL" id="KAK2152803.1"/>
    </source>
</evidence>
<accession>A0AAD9JHL5</accession>
<comment type="cofactor">
    <cofactor evidence="1">
        <name>L-ascorbate</name>
        <dbReference type="ChEBI" id="CHEBI:38290"/>
    </cofactor>
</comment>
<evidence type="ECO:0000256" key="3">
    <source>
        <dbReference type="ARBA" id="ARBA00022896"/>
    </source>
</evidence>
<dbReference type="SMART" id="SM00702">
    <property type="entry name" value="P4Hc"/>
    <property type="match status" value="1"/>
</dbReference>
<dbReference type="GO" id="GO:0004656">
    <property type="term" value="F:procollagen-proline 4-dioxygenase activity"/>
    <property type="evidence" value="ECO:0007669"/>
    <property type="project" value="InterPro"/>
</dbReference>
<keyword evidence="3" id="KW-0847">Vitamin C</keyword>
<evidence type="ECO:0000256" key="2">
    <source>
        <dbReference type="ARBA" id="ARBA00022723"/>
    </source>
</evidence>
<evidence type="ECO:0000256" key="4">
    <source>
        <dbReference type="ARBA" id="ARBA00022964"/>
    </source>
</evidence>
<organism evidence="8 9">
    <name type="scientific">Paralvinella palmiformis</name>
    <dbReference type="NCBI Taxonomy" id="53620"/>
    <lineage>
        <taxon>Eukaryota</taxon>
        <taxon>Metazoa</taxon>
        <taxon>Spiralia</taxon>
        <taxon>Lophotrochozoa</taxon>
        <taxon>Annelida</taxon>
        <taxon>Polychaeta</taxon>
        <taxon>Sedentaria</taxon>
        <taxon>Canalipalpata</taxon>
        <taxon>Terebellida</taxon>
        <taxon>Terebelliformia</taxon>
        <taxon>Alvinellidae</taxon>
        <taxon>Paralvinella</taxon>
    </lineage>
</organism>
<keyword evidence="5" id="KW-0560">Oxidoreductase</keyword>
<feature type="domain" description="Prolyl 4-hydroxylase alpha subunit" evidence="7">
    <location>
        <begin position="131"/>
        <end position="278"/>
    </location>
</feature>